<feature type="signal peptide" evidence="2">
    <location>
        <begin position="1"/>
        <end position="32"/>
    </location>
</feature>
<evidence type="ECO:0000313" key="5">
    <source>
        <dbReference type="Proteomes" id="UP000578819"/>
    </source>
</evidence>
<feature type="compositionally biased region" description="Low complexity" evidence="1">
    <location>
        <begin position="109"/>
        <end position="121"/>
    </location>
</feature>
<reference evidence="4 5" key="1">
    <citation type="submission" date="2020-08" db="EMBL/GenBank/DDBJ databases">
        <title>Sequencing the genomes of 1000 actinobacteria strains.</title>
        <authorList>
            <person name="Klenk H.-P."/>
        </authorList>
    </citation>
    <scope>NUCLEOTIDE SEQUENCE [LARGE SCALE GENOMIC DNA]</scope>
    <source>
        <strain evidence="4 5">DSM 45886</strain>
    </source>
</reference>
<dbReference type="RefSeq" id="WP_184535292.1">
    <property type="nucleotide sequence ID" value="NZ_JACHJW010000001.1"/>
</dbReference>
<feature type="domain" description="ARB-07466-like C-terminal" evidence="3">
    <location>
        <begin position="127"/>
        <end position="229"/>
    </location>
</feature>
<feature type="region of interest" description="Disordered" evidence="1">
    <location>
        <begin position="69"/>
        <end position="121"/>
    </location>
</feature>
<evidence type="ECO:0000259" key="3">
    <source>
        <dbReference type="Pfam" id="PF26571"/>
    </source>
</evidence>
<feature type="chain" id="PRO_5030508560" description="ARB-07466-like C-terminal domain-containing protein" evidence="2">
    <location>
        <begin position="33"/>
        <end position="251"/>
    </location>
</feature>
<evidence type="ECO:0000256" key="1">
    <source>
        <dbReference type="SAM" id="MobiDB-lite"/>
    </source>
</evidence>
<dbReference type="EMBL" id="JACHJW010000001">
    <property type="protein sequence ID" value="MBB4959345.1"/>
    <property type="molecule type" value="Genomic_DNA"/>
</dbReference>
<accession>A0A7W7WPV5</accession>
<dbReference type="Proteomes" id="UP000578819">
    <property type="component" value="Unassembled WGS sequence"/>
</dbReference>
<name>A0A7W7WPV5_9ACTN</name>
<proteinExistence type="predicted"/>
<feature type="compositionally biased region" description="Acidic residues" evidence="1">
    <location>
        <begin position="80"/>
        <end position="89"/>
    </location>
</feature>
<keyword evidence="5" id="KW-1185">Reference proteome</keyword>
<comment type="caution">
    <text evidence="4">The sequence shown here is derived from an EMBL/GenBank/DDBJ whole genome shotgun (WGS) entry which is preliminary data.</text>
</comment>
<evidence type="ECO:0000256" key="2">
    <source>
        <dbReference type="SAM" id="SignalP"/>
    </source>
</evidence>
<sequence>MVTTFRTKALPLFLAILAIAAAIVGTSNLVSAKSSGQPTTIVGTTSSYPAAGSGSTVWGDPTDTLGGIGGTVQPNGVEMTDADDSAETEAAEKTDAAKTGPAAEKTDAAKTGSAATTTAAKAKCPSRTTSKMCKLYRAMLSKAKAGGFKWDRIGCYRAPDSYPYHPSGRACDLMYGPGGTAAKGSNKSDGDKMRAWLVKNHKKYKIDHVMWRGKVYSPRGNWKGYAQSGCSGKRPPVTACHYDHVHVAVTT</sequence>
<evidence type="ECO:0000313" key="4">
    <source>
        <dbReference type="EMBL" id="MBB4959345.1"/>
    </source>
</evidence>
<keyword evidence="2" id="KW-0732">Signal</keyword>
<organism evidence="4 5">
    <name type="scientific">Micromonospora polyrhachis</name>
    <dbReference type="NCBI Taxonomy" id="1282883"/>
    <lineage>
        <taxon>Bacteria</taxon>
        <taxon>Bacillati</taxon>
        <taxon>Actinomycetota</taxon>
        <taxon>Actinomycetes</taxon>
        <taxon>Micromonosporales</taxon>
        <taxon>Micromonosporaceae</taxon>
        <taxon>Micromonospora</taxon>
    </lineage>
</organism>
<dbReference type="AlphaFoldDB" id="A0A7W7WPV5"/>
<gene>
    <name evidence="4" type="ORF">FHR38_003078</name>
</gene>
<protein>
    <recommendedName>
        <fullName evidence="3">ARB-07466-like C-terminal domain-containing protein</fullName>
    </recommendedName>
</protein>
<dbReference type="InterPro" id="IPR058593">
    <property type="entry name" value="ARB_07466-like_C"/>
</dbReference>
<dbReference type="Pfam" id="PF26571">
    <property type="entry name" value="VldE"/>
    <property type="match status" value="1"/>
</dbReference>